<dbReference type="SMART" id="SM00355">
    <property type="entry name" value="ZnF_C2H2"/>
    <property type="match status" value="3"/>
</dbReference>
<dbReference type="InterPro" id="IPR040025">
    <property type="entry name" value="Znf622/Rei1/Reh1"/>
</dbReference>
<dbReference type="RefSeq" id="XP_040786845.1">
    <property type="nucleotide sequence ID" value="XM_040929187.1"/>
</dbReference>
<proteinExistence type="predicted"/>
<evidence type="ECO:0000256" key="1">
    <source>
        <dbReference type="SAM" id="MobiDB-lite"/>
    </source>
</evidence>
<dbReference type="GeneID" id="63846439"/>
<sequence>MASNLRVFPCNTCSITFNTSELQRSHMRQPWHVSNLRRRVAGLSALSEEQYDTQAKSQDIIPRQKDSEEPGTKPISSYDAVKVPPTQCLFCNLDSPTLNANIDHMSSLHGLFIPSRGQLSDMRAFLGYLATIVFEYNECLYCSLAKGTVDGVQTHMRDKGHCMIKMNAESELLDFWELSDSGDDGQIDDEECTKSSAIMLSETEMRLPSGVVINSRSDTTQLRAKPGLAQSRSKGSQYRVKRDEVRAITAGAQQETTHEDQSRPSRSNDRRVAVRGEMGLAGISESQKLALQITEKKIKRREAVAKAAQRYAAEQEPVKTKYYKTETPIYQAG</sequence>
<feature type="domain" description="C2H2-type" evidence="2">
    <location>
        <begin position="10"/>
        <end position="32"/>
    </location>
</feature>
<dbReference type="PANTHER" id="PTHR13182">
    <property type="entry name" value="ZINC FINGER PROTEIN 622"/>
    <property type="match status" value="1"/>
</dbReference>
<dbReference type="SUPFAM" id="SSF57667">
    <property type="entry name" value="beta-beta-alpha zinc fingers"/>
    <property type="match status" value="1"/>
</dbReference>
<accession>A0A9P4L7F9</accession>
<dbReference type="GO" id="GO:0042273">
    <property type="term" value="P:ribosomal large subunit biogenesis"/>
    <property type="evidence" value="ECO:0007669"/>
    <property type="project" value="TreeGrafter"/>
</dbReference>
<dbReference type="PROSITE" id="PS00028">
    <property type="entry name" value="ZINC_FINGER_C2H2_1"/>
    <property type="match status" value="1"/>
</dbReference>
<feature type="region of interest" description="Disordered" evidence="1">
    <location>
        <begin position="50"/>
        <end position="77"/>
    </location>
</feature>
<dbReference type="Proteomes" id="UP000800039">
    <property type="component" value="Unassembled WGS sequence"/>
</dbReference>
<gene>
    <name evidence="3" type="ORF">K460DRAFT_290258</name>
</gene>
<dbReference type="GO" id="GO:0030687">
    <property type="term" value="C:preribosome, large subunit precursor"/>
    <property type="evidence" value="ECO:0007669"/>
    <property type="project" value="TreeGrafter"/>
</dbReference>
<evidence type="ECO:0000259" key="2">
    <source>
        <dbReference type="PROSITE" id="PS00028"/>
    </source>
</evidence>
<dbReference type="PANTHER" id="PTHR13182:SF8">
    <property type="entry name" value="CYTOPLASMIC 60S SUBUNIT BIOGENESIS FACTOR ZNF622"/>
    <property type="match status" value="1"/>
</dbReference>
<protein>
    <recommendedName>
        <fullName evidence="2">C2H2-type domain-containing protein</fullName>
    </recommendedName>
</protein>
<dbReference type="InterPro" id="IPR013087">
    <property type="entry name" value="Znf_C2H2_type"/>
</dbReference>
<evidence type="ECO:0000313" key="3">
    <source>
        <dbReference type="EMBL" id="KAF1844282.1"/>
    </source>
</evidence>
<feature type="compositionally biased region" description="Basic and acidic residues" evidence="1">
    <location>
        <begin position="256"/>
        <end position="270"/>
    </location>
</feature>
<feature type="region of interest" description="Disordered" evidence="1">
    <location>
        <begin position="214"/>
        <end position="240"/>
    </location>
</feature>
<dbReference type="InterPro" id="IPR036236">
    <property type="entry name" value="Znf_C2H2_sf"/>
</dbReference>
<dbReference type="InterPro" id="IPR041661">
    <property type="entry name" value="ZN622/Rei1/Reh1_Znf-C2H2"/>
</dbReference>
<evidence type="ECO:0000313" key="4">
    <source>
        <dbReference type="Proteomes" id="UP000800039"/>
    </source>
</evidence>
<keyword evidence="4" id="KW-1185">Reference proteome</keyword>
<reference evidence="3" key="1">
    <citation type="submission" date="2020-01" db="EMBL/GenBank/DDBJ databases">
        <authorList>
            <consortium name="DOE Joint Genome Institute"/>
            <person name="Haridas S."/>
            <person name="Albert R."/>
            <person name="Binder M."/>
            <person name="Bloem J."/>
            <person name="Labutti K."/>
            <person name="Salamov A."/>
            <person name="Andreopoulos B."/>
            <person name="Baker S.E."/>
            <person name="Barry K."/>
            <person name="Bills G."/>
            <person name="Bluhm B.H."/>
            <person name="Cannon C."/>
            <person name="Castanera R."/>
            <person name="Culley D.E."/>
            <person name="Daum C."/>
            <person name="Ezra D."/>
            <person name="Gonzalez J.B."/>
            <person name="Henrissat B."/>
            <person name="Kuo A."/>
            <person name="Liang C."/>
            <person name="Lipzen A."/>
            <person name="Lutzoni F."/>
            <person name="Magnuson J."/>
            <person name="Mondo S."/>
            <person name="Nolan M."/>
            <person name="Ohm R."/>
            <person name="Pangilinan J."/>
            <person name="Park H.-J."/>
            <person name="Ramirez L."/>
            <person name="Alfaro M."/>
            <person name="Sun H."/>
            <person name="Tritt A."/>
            <person name="Yoshinaga Y."/>
            <person name="Zwiers L.-H."/>
            <person name="Turgeon B.G."/>
            <person name="Goodwin S.B."/>
            <person name="Spatafora J.W."/>
            <person name="Crous P.W."/>
            <person name="Grigoriev I.V."/>
        </authorList>
    </citation>
    <scope>NUCLEOTIDE SEQUENCE</scope>
    <source>
        <strain evidence="3">CBS 394.84</strain>
    </source>
</reference>
<organism evidence="3 4">
    <name type="scientific">Cucurbitaria berberidis CBS 394.84</name>
    <dbReference type="NCBI Taxonomy" id="1168544"/>
    <lineage>
        <taxon>Eukaryota</taxon>
        <taxon>Fungi</taxon>
        <taxon>Dikarya</taxon>
        <taxon>Ascomycota</taxon>
        <taxon>Pezizomycotina</taxon>
        <taxon>Dothideomycetes</taxon>
        <taxon>Pleosporomycetidae</taxon>
        <taxon>Pleosporales</taxon>
        <taxon>Pleosporineae</taxon>
        <taxon>Cucurbitariaceae</taxon>
        <taxon>Cucurbitaria</taxon>
    </lineage>
</organism>
<dbReference type="OrthoDB" id="19329at2759"/>
<feature type="region of interest" description="Disordered" evidence="1">
    <location>
        <begin position="251"/>
        <end position="270"/>
    </location>
</feature>
<comment type="caution">
    <text evidence="3">The sequence shown here is derived from an EMBL/GenBank/DDBJ whole genome shotgun (WGS) entry which is preliminary data.</text>
</comment>
<name>A0A9P4L7F9_9PLEO</name>
<feature type="compositionally biased region" description="Basic and acidic residues" evidence="1">
    <location>
        <begin position="62"/>
        <end position="71"/>
    </location>
</feature>
<dbReference type="AlphaFoldDB" id="A0A9P4L7F9"/>
<dbReference type="Pfam" id="PF12756">
    <property type="entry name" value="zf-C2H2_2"/>
    <property type="match status" value="1"/>
</dbReference>
<dbReference type="EMBL" id="ML976617">
    <property type="protein sequence ID" value="KAF1844282.1"/>
    <property type="molecule type" value="Genomic_DNA"/>
</dbReference>